<evidence type="ECO:0000256" key="8">
    <source>
        <dbReference type="ARBA" id="ARBA00022630"/>
    </source>
</evidence>
<dbReference type="InterPro" id="IPR036188">
    <property type="entry name" value="FAD/NAD-bd_sf"/>
</dbReference>
<proteinExistence type="inferred from homology"/>
<evidence type="ECO:0000259" key="22">
    <source>
        <dbReference type="PROSITE" id="PS51296"/>
    </source>
</evidence>
<evidence type="ECO:0000256" key="4">
    <source>
        <dbReference type="ARBA" id="ARBA00005096"/>
    </source>
</evidence>
<keyword evidence="11" id="KW-0274">FAD</keyword>
<comment type="caution">
    <text evidence="23">The sequence shown here is derived from an EMBL/GenBank/DDBJ whole genome shotgun (WGS) entry which is preliminary data.</text>
</comment>
<evidence type="ECO:0000256" key="1">
    <source>
        <dbReference type="ARBA" id="ARBA00001929"/>
    </source>
</evidence>
<accession>A0AAE0JC85</accession>
<dbReference type="Gene3D" id="1.10.10.1100">
    <property type="entry name" value="BFD-like [2Fe-2S]-binding domain"/>
    <property type="match status" value="1"/>
</dbReference>
<evidence type="ECO:0000256" key="16">
    <source>
        <dbReference type="ARBA" id="ARBA00034078"/>
    </source>
</evidence>
<evidence type="ECO:0000256" key="15">
    <source>
        <dbReference type="ARBA" id="ARBA00023063"/>
    </source>
</evidence>
<keyword evidence="8" id="KW-0285">Flavoprotein</keyword>
<comment type="pathway">
    <text evidence="4">Nitrogen metabolism; nitrate reduction (assimilation).</text>
</comment>
<dbReference type="InterPro" id="IPR023753">
    <property type="entry name" value="FAD/NAD-binding_dom"/>
</dbReference>
<comment type="catalytic activity">
    <reaction evidence="18">
        <text>NH4(+) + 3 NADP(+) + 2 H2O = nitrite + 3 NADPH + 5 H(+)</text>
        <dbReference type="Rhea" id="RHEA:24632"/>
        <dbReference type="ChEBI" id="CHEBI:15377"/>
        <dbReference type="ChEBI" id="CHEBI:15378"/>
        <dbReference type="ChEBI" id="CHEBI:16301"/>
        <dbReference type="ChEBI" id="CHEBI:28938"/>
        <dbReference type="ChEBI" id="CHEBI:57783"/>
        <dbReference type="ChEBI" id="CHEBI:58349"/>
        <dbReference type="EC" id="1.7.1.4"/>
    </reaction>
</comment>
<keyword evidence="10" id="KW-0479">Metal-binding</keyword>
<dbReference type="PRINTS" id="PR00397">
    <property type="entry name" value="SIROHAEM"/>
</dbReference>
<gene>
    <name evidence="23" type="ORF">B0H65DRAFT_589452</name>
</gene>
<dbReference type="PRINTS" id="PR00368">
    <property type="entry name" value="FADPNR"/>
</dbReference>
<evidence type="ECO:0000256" key="12">
    <source>
        <dbReference type="ARBA" id="ARBA00023002"/>
    </source>
</evidence>
<dbReference type="InterPro" id="IPR007419">
    <property type="entry name" value="BFD-like_2Fe2S-bd_dom"/>
</dbReference>
<dbReference type="SUPFAM" id="SSF50022">
    <property type="entry name" value="ISP domain"/>
    <property type="match status" value="2"/>
</dbReference>
<feature type="compositionally biased region" description="Basic and acidic residues" evidence="21">
    <location>
        <begin position="1150"/>
        <end position="1159"/>
    </location>
</feature>
<dbReference type="Pfam" id="PF07992">
    <property type="entry name" value="Pyr_redox_2"/>
    <property type="match status" value="1"/>
</dbReference>
<dbReference type="InterPro" id="IPR036136">
    <property type="entry name" value="Nit/Sulf_reduc_fer-like_dom_sf"/>
</dbReference>
<dbReference type="Pfam" id="PF01077">
    <property type="entry name" value="NIR_SIR"/>
    <property type="match status" value="1"/>
</dbReference>
<dbReference type="GO" id="GO:0020037">
    <property type="term" value="F:heme binding"/>
    <property type="evidence" value="ECO:0007669"/>
    <property type="project" value="InterPro"/>
</dbReference>
<feature type="domain" description="Rieske" evidence="22">
    <location>
        <begin position="940"/>
        <end position="982"/>
    </location>
</feature>
<sequence>MADTSPDMAASPSPSPDTTTPRKRIVVVGLGMVGIAFIEKLIKLDTQRQYEIIVIGEEPHVAYNRVGLTSFFSHREVEQLYLNPLEWYKQHLQTSSLTHHLSTLVTSLSPLTKTLTISPPPSTPSLTTLPYDHLILATGSRALLPTSTPGHDASGVFVYRTISDLQQLITWSSDSRIKGSTGVVVGGGLLGLEAAKALMDLGAFDRVVVIERNGWVLSRQVDGEAGGLVLEGVRGLGVEVLVRKRVKEVDCEEGDEGGKDERVKGIRFEDGEYLACSTVCFAIGIKARDELAREAGIECAERGGGGIMVDDSLRTSAPDVYAIGECASWQGQTFGLIGPGVEMADVLAFNLTQAHLHTPRVFKRPDLSTKLKLLGVEVASFGDFFADRDGPRELPPKLRRELKKKSGGGKAEVKALTYKDPFLSIYKKYIFTSDGKYLLGGMMIGDTSDYVRLVPLVKTQKELDIPPSQLILGAKKSGDDGDDDDLPDDTQICSCHNVIKADLVSPLKAGTCTSLGDLKSCTKAGTGCGGCMPLVTSIFNRTMASLGTEVKNNLCPHFPQYSRADLYNIISVKRLRTLPDVMREAGGADPESLGCEVCKPAIASIFASLWNDHVMSPAHHGLQDTNDRFMGNIQRNGTFSVVPRVAAGEITPEKLIVIGEVAREYNLYTKITGGQRIDMFGARKQDLLKIWKKLVDAGMESGHAYAKSLRTVKSCVGTTWCRFGVGDSVGMAVRLEERYKGLRAPHKFKGGVSGCVRECAEAGNKDFGLIATDKGFNILICGNGGTTPKHSILLAKDVPPTNVIPILDRFLMFYIRTADKLQRTARWLEALPGGIDYLKEVILDDRLGICASLEAQMQELVDSYFDEWAEAINNPTLQERFKQFANTDEGQPPMEVEIDRGQERPVMWPREDEGGSAKEDFKGLRDKWSSTTWQPVLEASYFKGADDLPNGISASIKRGDTQLAVWRIKGKYYASQQMCPHKRTFALSDGLVGTDPSPSSCSSTTLPPSPPTTPSSSSPSTSPPHSPTSSSTPPTTTTSSSCTTNPSGPSSPWISCPFHKRNFSLTSGSCKNDTELSIATFDVEEREDGMVYVKLPPIDELDRELGTKKWMVKKGEAGEGQFSELDEMNKRKGVEGKKGRRGRKPGASEAGREVGKRMVEAVGGGGCGGPGLEW</sequence>
<keyword evidence="7" id="KW-0349">Heme</keyword>
<dbReference type="SUPFAM" id="SSF55124">
    <property type="entry name" value="Nitrite/Sulfite reductase N-terminal domain-like"/>
    <property type="match status" value="1"/>
</dbReference>
<dbReference type="SUPFAM" id="SSF56014">
    <property type="entry name" value="Nitrite and sulphite reductase 4Fe-4S domain-like"/>
    <property type="match status" value="1"/>
</dbReference>
<keyword evidence="13" id="KW-0408">Iron</keyword>
<keyword evidence="24" id="KW-1185">Reference proteome</keyword>
<evidence type="ECO:0000256" key="6">
    <source>
        <dbReference type="ARBA" id="ARBA00022485"/>
    </source>
</evidence>
<feature type="compositionally biased region" description="Basic and acidic residues" evidence="21">
    <location>
        <begin position="1127"/>
        <end position="1137"/>
    </location>
</feature>
<feature type="compositionally biased region" description="Gly residues" evidence="21">
    <location>
        <begin position="1162"/>
        <end position="1174"/>
    </location>
</feature>
<dbReference type="GO" id="GO:0051537">
    <property type="term" value="F:2 iron, 2 sulfur cluster binding"/>
    <property type="evidence" value="ECO:0007669"/>
    <property type="project" value="UniProtKB-KW"/>
</dbReference>
<dbReference type="Gene3D" id="3.30.413.10">
    <property type="entry name" value="Sulfite Reductase Hemoprotein, domain 1"/>
    <property type="match status" value="1"/>
</dbReference>
<dbReference type="InterPro" id="IPR006067">
    <property type="entry name" value="NO2/SO3_Rdtase_4Fe4S_dom"/>
</dbReference>
<dbReference type="GeneID" id="87868188"/>
<comment type="cofactor">
    <cofactor evidence="16">
        <name>[2Fe-2S] cluster</name>
        <dbReference type="ChEBI" id="CHEBI:190135"/>
    </cofactor>
</comment>
<dbReference type="CDD" id="cd19944">
    <property type="entry name" value="NirB_Fer2_BFD-like_2"/>
    <property type="match status" value="1"/>
</dbReference>
<feature type="region of interest" description="Disordered" evidence="21">
    <location>
        <begin position="990"/>
        <end position="1051"/>
    </location>
</feature>
<evidence type="ECO:0000313" key="24">
    <source>
        <dbReference type="Proteomes" id="UP001278500"/>
    </source>
</evidence>
<evidence type="ECO:0000256" key="17">
    <source>
        <dbReference type="ARBA" id="ARBA00050114"/>
    </source>
</evidence>
<dbReference type="PANTHER" id="PTHR43809">
    <property type="entry name" value="NITRITE REDUCTASE (NADH) LARGE SUBUNIT"/>
    <property type="match status" value="1"/>
</dbReference>
<evidence type="ECO:0000256" key="3">
    <source>
        <dbReference type="ARBA" id="ARBA00001974"/>
    </source>
</evidence>
<dbReference type="Gene3D" id="2.102.10.10">
    <property type="entry name" value="Rieske [2Fe-2S] iron-sulphur domain"/>
    <property type="match status" value="1"/>
</dbReference>
<keyword evidence="6" id="KW-0004">4Fe-4S</keyword>
<evidence type="ECO:0000256" key="9">
    <source>
        <dbReference type="ARBA" id="ARBA00022714"/>
    </source>
</evidence>
<keyword evidence="14" id="KW-0411">Iron-sulfur</keyword>
<evidence type="ECO:0000256" key="18">
    <source>
        <dbReference type="ARBA" id="ARBA00051413"/>
    </source>
</evidence>
<feature type="region of interest" description="Disordered" evidence="21">
    <location>
        <begin position="1121"/>
        <end position="1174"/>
    </location>
</feature>
<dbReference type="GO" id="GO:0015980">
    <property type="term" value="P:energy derivation by oxidation of organic compounds"/>
    <property type="evidence" value="ECO:0007669"/>
    <property type="project" value="UniProtKB-ARBA"/>
</dbReference>
<keyword evidence="15" id="KW-0534">Nitrate assimilation</keyword>
<evidence type="ECO:0000256" key="2">
    <source>
        <dbReference type="ARBA" id="ARBA00001966"/>
    </source>
</evidence>
<evidence type="ECO:0000256" key="5">
    <source>
        <dbReference type="ARBA" id="ARBA00010429"/>
    </source>
</evidence>
<dbReference type="PRINTS" id="PR00411">
    <property type="entry name" value="PNDRDTASEI"/>
</dbReference>
<dbReference type="CDD" id="cd03529">
    <property type="entry name" value="Rieske_NirD"/>
    <property type="match status" value="1"/>
</dbReference>
<evidence type="ECO:0000256" key="14">
    <source>
        <dbReference type="ARBA" id="ARBA00023014"/>
    </source>
</evidence>
<feature type="compositionally biased region" description="Low complexity" evidence="21">
    <location>
        <begin position="996"/>
        <end position="1006"/>
    </location>
</feature>
<dbReference type="EMBL" id="JAUEPP010000005">
    <property type="protein sequence ID" value="KAK3342391.1"/>
    <property type="molecule type" value="Genomic_DNA"/>
</dbReference>
<feature type="region of interest" description="Disordered" evidence="21">
    <location>
        <begin position="1"/>
        <end position="21"/>
    </location>
</feature>
<dbReference type="Pfam" id="PF04324">
    <property type="entry name" value="Fer2_BFD"/>
    <property type="match status" value="1"/>
</dbReference>
<dbReference type="Pfam" id="PF00355">
    <property type="entry name" value="Rieske"/>
    <property type="match status" value="1"/>
</dbReference>
<dbReference type="GO" id="GO:0008942">
    <property type="term" value="F:nitrite reductase [NAD(P)H] activity"/>
    <property type="evidence" value="ECO:0007669"/>
    <property type="project" value="UniProtKB-EC"/>
</dbReference>
<comment type="similarity">
    <text evidence="5">Belongs to the nitrite and sulfite reductase 4Fe-4S domain family.</text>
</comment>
<dbReference type="InterPro" id="IPR036922">
    <property type="entry name" value="Rieske_2Fe-2S_sf"/>
</dbReference>
<dbReference type="InterPro" id="IPR012748">
    <property type="entry name" value="Rieske-like_NirD"/>
</dbReference>
<dbReference type="GO" id="GO:0051539">
    <property type="term" value="F:4 iron, 4 sulfur cluster binding"/>
    <property type="evidence" value="ECO:0007669"/>
    <property type="project" value="UniProtKB-KW"/>
</dbReference>
<dbReference type="GO" id="GO:0042128">
    <property type="term" value="P:nitrate assimilation"/>
    <property type="evidence" value="ECO:0007669"/>
    <property type="project" value="UniProtKB-KW"/>
</dbReference>
<dbReference type="Gene3D" id="3.50.50.60">
    <property type="entry name" value="FAD/NAD(P)-binding domain"/>
    <property type="match status" value="2"/>
</dbReference>
<dbReference type="Proteomes" id="UP001278500">
    <property type="component" value="Unassembled WGS sequence"/>
</dbReference>
<dbReference type="InterPro" id="IPR052034">
    <property type="entry name" value="NasD-like"/>
</dbReference>
<reference evidence="23" key="2">
    <citation type="submission" date="2023-06" db="EMBL/GenBank/DDBJ databases">
        <authorList>
            <consortium name="Lawrence Berkeley National Laboratory"/>
            <person name="Haridas S."/>
            <person name="Hensen N."/>
            <person name="Bonometti L."/>
            <person name="Westerberg I."/>
            <person name="Brannstrom I.O."/>
            <person name="Guillou S."/>
            <person name="Cros-Aarteil S."/>
            <person name="Calhoun S."/>
            <person name="Kuo A."/>
            <person name="Mondo S."/>
            <person name="Pangilinan J."/>
            <person name="Riley R."/>
            <person name="Labutti K."/>
            <person name="Andreopoulos B."/>
            <person name="Lipzen A."/>
            <person name="Chen C."/>
            <person name="Yanf M."/>
            <person name="Daum C."/>
            <person name="Ng V."/>
            <person name="Clum A."/>
            <person name="Steindorff A."/>
            <person name="Ohm R."/>
            <person name="Martin F."/>
            <person name="Silar P."/>
            <person name="Natvig D."/>
            <person name="Lalanne C."/>
            <person name="Gautier V."/>
            <person name="Ament-Velasquez S.L."/>
            <person name="Kruys A."/>
            <person name="Hutchinson M.I."/>
            <person name="Powell A.J."/>
            <person name="Barry K."/>
            <person name="Miller A.N."/>
            <person name="Grigoriev I.V."/>
            <person name="Debuchy R."/>
            <person name="Gladieux P."/>
            <person name="Thoren M.H."/>
            <person name="Johannesson H."/>
        </authorList>
    </citation>
    <scope>NUCLEOTIDE SEQUENCE</scope>
    <source>
        <strain evidence="23">CBS 560.94</strain>
    </source>
</reference>
<evidence type="ECO:0000256" key="19">
    <source>
        <dbReference type="ARBA" id="ARBA00066907"/>
    </source>
</evidence>
<keyword evidence="12" id="KW-0560">Oxidoreductase</keyword>
<dbReference type="EC" id="1.7.1.4" evidence="19"/>
<dbReference type="InterPro" id="IPR006066">
    <property type="entry name" value="NO2/SO3_Rdtase_FeS/sirohaem_BS"/>
</dbReference>
<name>A0AAE0JC85_9PEZI</name>
<dbReference type="RefSeq" id="XP_062680184.1">
    <property type="nucleotide sequence ID" value="XM_062831034.1"/>
</dbReference>
<comment type="cofactor">
    <cofactor evidence="1">
        <name>siroheme</name>
        <dbReference type="ChEBI" id="CHEBI:60052"/>
    </cofactor>
</comment>
<dbReference type="AlphaFoldDB" id="A0AAE0JC85"/>
<dbReference type="InterPro" id="IPR045854">
    <property type="entry name" value="NO2/SO3_Rdtase_4Fe4S_sf"/>
</dbReference>
<comment type="cofactor">
    <cofactor evidence="3">
        <name>FAD</name>
        <dbReference type="ChEBI" id="CHEBI:57692"/>
    </cofactor>
</comment>
<protein>
    <recommendedName>
        <fullName evidence="20">Nitrite reductase [NAD(P)H]</fullName>
        <ecNumber evidence="19">1.7.1.4</ecNumber>
    </recommendedName>
</protein>
<evidence type="ECO:0000256" key="20">
    <source>
        <dbReference type="ARBA" id="ARBA00070300"/>
    </source>
</evidence>
<dbReference type="PROSITE" id="PS51296">
    <property type="entry name" value="RIESKE"/>
    <property type="match status" value="1"/>
</dbReference>
<keyword evidence="9" id="KW-0001">2Fe-2S</keyword>
<comment type="cofactor">
    <cofactor evidence="2">
        <name>[4Fe-4S] cluster</name>
        <dbReference type="ChEBI" id="CHEBI:49883"/>
    </cofactor>
</comment>
<dbReference type="InterPro" id="IPR005117">
    <property type="entry name" value="NiRdtase/SiRdtase_haem-b_fer"/>
</dbReference>
<reference evidence="23" key="1">
    <citation type="journal article" date="2023" name="Mol. Phylogenet. Evol.">
        <title>Genome-scale phylogeny and comparative genomics of the fungal order Sordariales.</title>
        <authorList>
            <person name="Hensen N."/>
            <person name="Bonometti L."/>
            <person name="Westerberg I."/>
            <person name="Brannstrom I.O."/>
            <person name="Guillou S."/>
            <person name="Cros-Aarteil S."/>
            <person name="Calhoun S."/>
            <person name="Haridas S."/>
            <person name="Kuo A."/>
            <person name="Mondo S."/>
            <person name="Pangilinan J."/>
            <person name="Riley R."/>
            <person name="LaButti K."/>
            <person name="Andreopoulos B."/>
            <person name="Lipzen A."/>
            <person name="Chen C."/>
            <person name="Yan M."/>
            <person name="Daum C."/>
            <person name="Ng V."/>
            <person name="Clum A."/>
            <person name="Steindorff A."/>
            <person name="Ohm R.A."/>
            <person name="Martin F."/>
            <person name="Silar P."/>
            <person name="Natvig D.O."/>
            <person name="Lalanne C."/>
            <person name="Gautier V."/>
            <person name="Ament-Velasquez S.L."/>
            <person name="Kruys A."/>
            <person name="Hutchinson M.I."/>
            <person name="Powell A.J."/>
            <person name="Barry K."/>
            <person name="Miller A.N."/>
            <person name="Grigoriev I.V."/>
            <person name="Debuchy R."/>
            <person name="Gladieux P."/>
            <person name="Hiltunen Thoren M."/>
            <person name="Johannesson H."/>
        </authorList>
    </citation>
    <scope>NUCLEOTIDE SEQUENCE</scope>
    <source>
        <strain evidence="23">CBS 560.94</strain>
    </source>
</reference>
<evidence type="ECO:0000256" key="21">
    <source>
        <dbReference type="SAM" id="MobiDB-lite"/>
    </source>
</evidence>
<dbReference type="Pfam" id="PF03460">
    <property type="entry name" value="NIR_SIR_ferr"/>
    <property type="match status" value="1"/>
</dbReference>
<feature type="compositionally biased region" description="Low complexity" evidence="21">
    <location>
        <begin position="1027"/>
        <end position="1051"/>
    </location>
</feature>
<dbReference type="GO" id="GO:0046872">
    <property type="term" value="F:metal ion binding"/>
    <property type="evidence" value="ECO:0007669"/>
    <property type="project" value="UniProtKB-KW"/>
</dbReference>
<evidence type="ECO:0000256" key="10">
    <source>
        <dbReference type="ARBA" id="ARBA00022723"/>
    </source>
</evidence>
<dbReference type="PANTHER" id="PTHR43809:SF1">
    <property type="entry name" value="NITRITE REDUCTASE (NADH) LARGE SUBUNIT"/>
    <property type="match status" value="1"/>
</dbReference>
<dbReference type="PROSITE" id="PS00365">
    <property type="entry name" value="NIR_SIR"/>
    <property type="match status" value="1"/>
</dbReference>
<dbReference type="NCBIfam" id="NF011565">
    <property type="entry name" value="PRK14989.1"/>
    <property type="match status" value="1"/>
</dbReference>
<evidence type="ECO:0000256" key="13">
    <source>
        <dbReference type="ARBA" id="ARBA00023004"/>
    </source>
</evidence>
<dbReference type="SUPFAM" id="SSF51905">
    <property type="entry name" value="FAD/NAD(P)-binding domain"/>
    <property type="match status" value="1"/>
</dbReference>
<dbReference type="FunFam" id="1.10.10.1100:FF:000002">
    <property type="entry name" value="Nitrite reductase large subunit"/>
    <property type="match status" value="1"/>
</dbReference>
<evidence type="ECO:0000256" key="11">
    <source>
        <dbReference type="ARBA" id="ARBA00022827"/>
    </source>
</evidence>
<organism evidence="23 24">
    <name type="scientific">Neurospora tetraspora</name>
    <dbReference type="NCBI Taxonomy" id="94610"/>
    <lineage>
        <taxon>Eukaryota</taxon>
        <taxon>Fungi</taxon>
        <taxon>Dikarya</taxon>
        <taxon>Ascomycota</taxon>
        <taxon>Pezizomycotina</taxon>
        <taxon>Sordariomycetes</taxon>
        <taxon>Sordariomycetidae</taxon>
        <taxon>Sordariales</taxon>
        <taxon>Sordariaceae</taxon>
        <taxon>Neurospora</taxon>
    </lineage>
</organism>
<evidence type="ECO:0000313" key="23">
    <source>
        <dbReference type="EMBL" id="KAK3342391.1"/>
    </source>
</evidence>
<dbReference type="FunFam" id="3.30.413.10:FF:000007">
    <property type="entry name" value="Nitrite reductase [NAD(P)H] large subunit"/>
    <property type="match status" value="1"/>
</dbReference>
<dbReference type="InterPro" id="IPR041854">
    <property type="entry name" value="BFD-like_2Fe2S-bd_dom_sf"/>
</dbReference>
<feature type="compositionally biased region" description="Low complexity" evidence="21">
    <location>
        <begin position="1"/>
        <end position="19"/>
    </location>
</feature>
<dbReference type="InterPro" id="IPR017941">
    <property type="entry name" value="Rieske_2Fe-2S"/>
</dbReference>
<evidence type="ECO:0000256" key="7">
    <source>
        <dbReference type="ARBA" id="ARBA00022617"/>
    </source>
</evidence>
<comment type="catalytic activity">
    <reaction evidence="17">
        <text>NH4(+) + 3 NAD(+) + 2 H2O = nitrite + 3 NADH + 5 H(+)</text>
        <dbReference type="Rhea" id="RHEA:24628"/>
        <dbReference type="ChEBI" id="CHEBI:15377"/>
        <dbReference type="ChEBI" id="CHEBI:15378"/>
        <dbReference type="ChEBI" id="CHEBI:16301"/>
        <dbReference type="ChEBI" id="CHEBI:28938"/>
        <dbReference type="ChEBI" id="CHEBI:57540"/>
        <dbReference type="ChEBI" id="CHEBI:57945"/>
        <dbReference type="EC" id="1.7.1.4"/>
    </reaction>
</comment>